<accession>M4BJ86</accession>
<dbReference type="EnsemblProtists" id="HpaT806464">
    <property type="protein sequence ID" value="HpaP806464"/>
    <property type="gene ID" value="HpaG806464"/>
</dbReference>
<evidence type="ECO:0000313" key="1">
    <source>
        <dbReference type="EnsemblProtists" id="HpaP806464"/>
    </source>
</evidence>
<dbReference type="EMBL" id="JH598312">
    <property type="status" value="NOT_ANNOTATED_CDS"/>
    <property type="molecule type" value="Genomic_DNA"/>
</dbReference>
<sequence length="103" mass="12174">MEGESVVEEGQKYVWVALMALICDCHEKDFAAVLWIQVAWLQQGYYCERRGRRFYLHPRAEGRQSYAIRWLSCSKIISRYALNHLHAASSRLYLLLQTLKRSH</sequence>
<dbReference type="Proteomes" id="UP000011713">
    <property type="component" value="Unassembled WGS sequence"/>
</dbReference>
<reference evidence="1" key="2">
    <citation type="submission" date="2015-06" db="UniProtKB">
        <authorList>
            <consortium name="EnsemblProtists"/>
        </authorList>
    </citation>
    <scope>IDENTIFICATION</scope>
    <source>
        <strain evidence="1">Emoy2</strain>
    </source>
</reference>
<protein>
    <submittedName>
        <fullName evidence="1">Uncharacterized protein</fullName>
    </submittedName>
</protein>
<dbReference type="InParanoid" id="M4BJ86"/>
<dbReference type="VEuPathDB" id="FungiDB:HpaG806464"/>
<evidence type="ECO:0000313" key="2">
    <source>
        <dbReference type="Proteomes" id="UP000011713"/>
    </source>
</evidence>
<organism evidence="1 2">
    <name type="scientific">Hyaloperonospora arabidopsidis (strain Emoy2)</name>
    <name type="common">Downy mildew agent</name>
    <name type="synonym">Peronospora arabidopsidis</name>
    <dbReference type="NCBI Taxonomy" id="559515"/>
    <lineage>
        <taxon>Eukaryota</taxon>
        <taxon>Sar</taxon>
        <taxon>Stramenopiles</taxon>
        <taxon>Oomycota</taxon>
        <taxon>Peronosporomycetes</taxon>
        <taxon>Peronosporales</taxon>
        <taxon>Peronosporaceae</taxon>
        <taxon>Hyaloperonospora</taxon>
    </lineage>
</organism>
<dbReference type="AlphaFoldDB" id="M4BJ86"/>
<reference evidence="2" key="1">
    <citation type="journal article" date="2010" name="Science">
        <title>Signatures of adaptation to obligate biotrophy in the Hyaloperonospora arabidopsidis genome.</title>
        <authorList>
            <person name="Baxter L."/>
            <person name="Tripathy S."/>
            <person name="Ishaque N."/>
            <person name="Boot N."/>
            <person name="Cabral A."/>
            <person name="Kemen E."/>
            <person name="Thines M."/>
            <person name="Ah-Fong A."/>
            <person name="Anderson R."/>
            <person name="Badejoko W."/>
            <person name="Bittner-Eddy P."/>
            <person name="Boore J.L."/>
            <person name="Chibucos M.C."/>
            <person name="Coates M."/>
            <person name="Dehal P."/>
            <person name="Delehaunty K."/>
            <person name="Dong S."/>
            <person name="Downton P."/>
            <person name="Dumas B."/>
            <person name="Fabro G."/>
            <person name="Fronick C."/>
            <person name="Fuerstenberg S.I."/>
            <person name="Fulton L."/>
            <person name="Gaulin E."/>
            <person name="Govers F."/>
            <person name="Hughes L."/>
            <person name="Humphray S."/>
            <person name="Jiang R.H."/>
            <person name="Judelson H."/>
            <person name="Kamoun S."/>
            <person name="Kyung K."/>
            <person name="Meijer H."/>
            <person name="Minx P."/>
            <person name="Morris P."/>
            <person name="Nelson J."/>
            <person name="Phuntumart V."/>
            <person name="Qutob D."/>
            <person name="Rehmany A."/>
            <person name="Rougon-Cardoso A."/>
            <person name="Ryden P."/>
            <person name="Torto-Alalibo T."/>
            <person name="Studholme D."/>
            <person name="Wang Y."/>
            <person name="Win J."/>
            <person name="Wood J."/>
            <person name="Clifton S.W."/>
            <person name="Rogers J."/>
            <person name="Van den Ackerveken G."/>
            <person name="Jones J.D."/>
            <person name="McDowell J.M."/>
            <person name="Beynon J."/>
            <person name="Tyler B.M."/>
        </authorList>
    </citation>
    <scope>NUCLEOTIDE SEQUENCE [LARGE SCALE GENOMIC DNA]</scope>
    <source>
        <strain evidence="2">Emoy2</strain>
    </source>
</reference>
<keyword evidence="2" id="KW-1185">Reference proteome</keyword>
<name>M4BJ86_HYAAE</name>
<proteinExistence type="predicted"/>
<dbReference type="HOGENOM" id="CLU_2269010_0_0_1"/>